<keyword evidence="3" id="KW-1185">Reference proteome</keyword>
<reference evidence="2 3" key="1">
    <citation type="journal article" date="2023" name="Sci. Data">
        <title>Genome assembly of the Korean intertidal mud-creeper Batillaria attramentaria.</title>
        <authorList>
            <person name="Patra A.K."/>
            <person name="Ho P.T."/>
            <person name="Jun S."/>
            <person name="Lee S.J."/>
            <person name="Kim Y."/>
            <person name="Won Y.J."/>
        </authorList>
    </citation>
    <scope>NUCLEOTIDE SEQUENCE [LARGE SCALE GENOMIC DNA]</scope>
    <source>
        <strain evidence="2">Wonlab-2016</strain>
    </source>
</reference>
<dbReference type="Proteomes" id="UP001519460">
    <property type="component" value="Unassembled WGS sequence"/>
</dbReference>
<gene>
    <name evidence="2" type="ORF">BaRGS_00025914</name>
</gene>
<accession>A0ABD0K7J6</accession>
<organism evidence="2 3">
    <name type="scientific">Batillaria attramentaria</name>
    <dbReference type="NCBI Taxonomy" id="370345"/>
    <lineage>
        <taxon>Eukaryota</taxon>
        <taxon>Metazoa</taxon>
        <taxon>Spiralia</taxon>
        <taxon>Lophotrochozoa</taxon>
        <taxon>Mollusca</taxon>
        <taxon>Gastropoda</taxon>
        <taxon>Caenogastropoda</taxon>
        <taxon>Sorbeoconcha</taxon>
        <taxon>Cerithioidea</taxon>
        <taxon>Batillariidae</taxon>
        <taxon>Batillaria</taxon>
    </lineage>
</organism>
<evidence type="ECO:0000313" key="3">
    <source>
        <dbReference type="Proteomes" id="UP001519460"/>
    </source>
</evidence>
<dbReference type="AlphaFoldDB" id="A0ABD0K7J6"/>
<protein>
    <submittedName>
        <fullName evidence="2">Uncharacterized protein</fullName>
    </submittedName>
</protein>
<name>A0ABD0K7J6_9CAEN</name>
<evidence type="ECO:0000313" key="2">
    <source>
        <dbReference type="EMBL" id="KAK7482881.1"/>
    </source>
</evidence>
<comment type="caution">
    <text evidence="2">The sequence shown here is derived from an EMBL/GenBank/DDBJ whole genome shotgun (WGS) entry which is preliminary data.</text>
</comment>
<feature type="compositionally biased region" description="Polar residues" evidence="1">
    <location>
        <begin position="25"/>
        <end position="36"/>
    </location>
</feature>
<evidence type="ECO:0000256" key="1">
    <source>
        <dbReference type="SAM" id="MobiDB-lite"/>
    </source>
</evidence>
<proteinExistence type="predicted"/>
<sequence>MYASVVVSVSTYLDKTRETPDTANRRQGNVSNSQSKLHGDKQCCSPPENTDPEASLIPSSLTTRPPIIPLPHSTSFIRAGVGGAGRGEAGSMHYPTDASLKTWTDFEGPFPRNFVAFTVRLRSSLSLALSLLLRADFTLQRTCFQFRASRAQSLRLEARNR</sequence>
<feature type="region of interest" description="Disordered" evidence="1">
    <location>
        <begin position="17"/>
        <end position="63"/>
    </location>
</feature>
<dbReference type="EMBL" id="JACVVK020000237">
    <property type="protein sequence ID" value="KAK7482881.1"/>
    <property type="molecule type" value="Genomic_DNA"/>
</dbReference>